<keyword evidence="1" id="KW-0695">RNA-directed DNA polymerase</keyword>
<gene>
    <name evidence="1" type="ORF">SAMN04488483_0843</name>
</gene>
<proteinExistence type="predicted"/>
<keyword evidence="1" id="KW-0808">Transferase</keyword>
<keyword evidence="2" id="KW-1185">Reference proteome</keyword>
<keyword evidence="1" id="KW-0548">Nucleotidyltransferase</keyword>
<evidence type="ECO:0000313" key="2">
    <source>
        <dbReference type="Proteomes" id="UP001158048"/>
    </source>
</evidence>
<organism evidence="1 2">
    <name type="scientific">Pseudomonas helmanticensis</name>
    <dbReference type="NCBI Taxonomy" id="1471381"/>
    <lineage>
        <taxon>Bacteria</taxon>
        <taxon>Pseudomonadati</taxon>
        <taxon>Pseudomonadota</taxon>
        <taxon>Gammaproteobacteria</taxon>
        <taxon>Pseudomonadales</taxon>
        <taxon>Pseudomonadaceae</taxon>
        <taxon>Pseudomonas</taxon>
    </lineage>
</organism>
<evidence type="ECO:0000313" key="1">
    <source>
        <dbReference type="EMBL" id="SMQ23217.1"/>
    </source>
</evidence>
<dbReference type="EMBL" id="FXUY01000001">
    <property type="protein sequence ID" value="SMQ23217.1"/>
    <property type="molecule type" value="Genomic_DNA"/>
</dbReference>
<comment type="caution">
    <text evidence="1">The sequence shown here is derived from an EMBL/GenBank/DDBJ whole genome shotgun (WGS) entry which is preliminary data.</text>
</comment>
<accession>A0ACD2U110</accession>
<dbReference type="Proteomes" id="UP001158048">
    <property type="component" value="Unassembled WGS sequence"/>
</dbReference>
<name>A0ACD2U110_9PSED</name>
<reference evidence="1" key="1">
    <citation type="submission" date="2017-05" db="EMBL/GenBank/DDBJ databases">
        <authorList>
            <person name="Varghese N."/>
            <person name="Submissions S."/>
        </authorList>
    </citation>
    <scope>NUCLEOTIDE SEQUENCE</scope>
    <source>
        <strain evidence="1">LMG 28168</strain>
    </source>
</reference>
<protein>
    <submittedName>
        <fullName evidence="1">Reverse transcriptase (RNA-dependent DNA polymerase)</fullName>
    </submittedName>
</protein>
<sequence length="619" mass="72193">MSEELGSEAQKIRPHLDPEVLSKAEKVKHDLNSIIDLIKNNDPTLKTKKVKKKLHHFIETCLAYGILKEDTPKKAIDLLAFDIDIDAVLQHLTQDMRDDWFFDVLQHRDLIENKKYLHENLQSLILDGNGKYQGAMRTVYDIPKKSIGLRYSLETDFYDRFIYQAICSFLIPYYDPLLSHRVLGHRYNKNRTSERYIFKSRIELWTTFEGVTKTAIQNNQALLVTDLINYFENISIDSIRSAFEESIDKIAASGPKKLMIRNSINTLCELLCRWGFNEKHGLPQNRDASSFIANVVLNSVDQTMVALKYDYYRYVDDIRIICNSPQAAKIALTELINQLRKVGMNINSAKTNILTNNSPTQEISESFPTTDDRSQTIDSMWRSRSRRVIARSAKYIHQLLRECITEKQSQSRQFRFAINRLIQLTEANLFDIQTDIAIDLKHLLIETLEDHAASTDQYCRILWALKPSPDELEKISNYLQDHDRSIYSWQNFHLWLLLARAKYKNSEAINFAKRKITENVLHSECSAIFIYLRCIDETDHLRPLIQEFRDDWPFYHQRNFLLAISEFSKEDVAELVPKIGTKLMWTGLRAKPYFDNGIPLIDREPASALSIYEEISPYE</sequence>